<keyword evidence="3 6" id="KW-0812">Transmembrane</keyword>
<evidence type="ECO:0000313" key="8">
    <source>
        <dbReference type="EMBL" id="HJC65712.1"/>
    </source>
</evidence>
<evidence type="ECO:0000259" key="7">
    <source>
        <dbReference type="Pfam" id="PF10035"/>
    </source>
</evidence>
<evidence type="ECO:0000256" key="1">
    <source>
        <dbReference type="ARBA" id="ARBA00004651"/>
    </source>
</evidence>
<feature type="transmembrane region" description="Helical" evidence="6">
    <location>
        <begin position="148"/>
        <end position="180"/>
    </location>
</feature>
<comment type="caution">
    <text evidence="8">The sequence shown here is derived from an EMBL/GenBank/DDBJ whole genome shotgun (WGS) entry which is preliminary data.</text>
</comment>
<feature type="transmembrane region" description="Helical" evidence="6">
    <location>
        <begin position="34"/>
        <end position="55"/>
    </location>
</feature>
<dbReference type="InterPro" id="IPR003740">
    <property type="entry name" value="YitT"/>
</dbReference>
<dbReference type="GO" id="GO:0005886">
    <property type="term" value="C:plasma membrane"/>
    <property type="evidence" value="ECO:0007669"/>
    <property type="project" value="UniProtKB-SubCell"/>
</dbReference>
<feature type="transmembrane region" description="Helical" evidence="6">
    <location>
        <begin position="7"/>
        <end position="28"/>
    </location>
</feature>
<dbReference type="Pfam" id="PF02588">
    <property type="entry name" value="YitT_membrane"/>
    <property type="match status" value="1"/>
</dbReference>
<reference evidence="8" key="1">
    <citation type="journal article" date="2021" name="PeerJ">
        <title>Extensive microbial diversity within the chicken gut microbiome revealed by metagenomics and culture.</title>
        <authorList>
            <person name="Gilroy R."/>
            <person name="Ravi A."/>
            <person name="Getino M."/>
            <person name="Pursley I."/>
            <person name="Horton D.L."/>
            <person name="Alikhan N.F."/>
            <person name="Baker D."/>
            <person name="Gharbi K."/>
            <person name="Hall N."/>
            <person name="Watson M."/>
            <person name="Adriaenssens E.M."/>
            <person name="Foster-Nyarko E."/>
            <person name="Jarju S."/>
            <person name="Secka A."/>
            <person name="Antonio M."/>
            <person name="Oren A."/>
            <person name="Chaudhuri R.R."/>
            <person name="La Ragione R."/>
            <person name="Hildebrand F."/>
            <person name="Pallen M.J."/>
        </authorList>
    </citation>
    <scope>NUCLEOTIDE SEQUENCE</scope>
    <source>
        <strain evidence="8">CHK198-12963</strain>
    </source>
</reference>
<dbReference type="InterPro" id="IPR015867">
    <property type="entry name" value="N-reg_PII/ATP_PRibTrfase_C"/>
</dbReference>
<dbReference type="Pfam" id="PF10035">
    <property type="entry name" value="DUF2179"/>
    <property type="match status" value="1"/>
</dbReference>
<reference evidence="8" key="2">
    <citation type="submission" date="2021-04" db="EMBL/GenBank/DDBJ databases">
        <authorList>
            <person name="Gilroy R."/>
        </authorList>
    </citation>
    <scope>NUCLEOTIDE SEQUENCE</scope>
    <source>
        <strain evidence="8">CHK198-12963</strain>
    </source>
</reference>
<feature type="transmembrane region" description="Helical" evidence="6">
    <location>
        <begin position="76"/>
        <end position="94"/>
    </location>
</feature>
<comment type="subcellular location">
    <subcellularLocation>
        <location evidence="1">Cell membrane</location>
        <topology evidence="1">Multi-pass membrane protein</topology>
    </subcellularLocation>
</comment>
<proteinExistence type="predicted"/>
<name>A0A9D2TEM5_9FIRM</name>
<protein>
    <submittedName>
        <fullName evidence="8">YitT family protein</fullName>
    </submittedName>
</protein>
<dbReference type="Gene3D" id="3.30.70.120">
    <property type="match status" value="1"/>
</dbReference>
<evidence type="ECO:0000256" key="4">
    <source>
        <dbReference type="ARBA" id="ARBA00022989"/>
    </source>
</evidence>
<evidence type="ECO:0000256" key="5">
    <source>
        <dbReference type="ARBA" id="ARBA00023136"/>
    </source>
</evidence>
<dbReference type="PANTHER" id="PTHR33545">
    <property type="entry name" value="UPF0750 MEMBRANE PROTEIN YITT-RELATED"/>
    <property type="match status" value="1"/>
</dbReference>
<feature type="domain" description="DUF2179" evidence="7">
    <location>
        <begin position="219"/>
        <end position="273"/>
    </location>
</feature>
<evidence type="ECO:0000256" key="6">
    <source>
        <dbReference type="SAM" id="Phobius"/>
    </source>
</evidence>
<evidence type="ECO:0000313" key="9">
    <source>
        <dbReference type="Proteomes" id="UP000823863"/>
    </source>
</evidence>
<dbReference type="PANTHER" id="PTHR33545:SF9">
    <property type="entry name" value="UPF0750 MEMBRANE PROTEIN YITE"/>
    <property type="match status" value="1"/>
</dbReference>
<evidence type="ECO:0000256" key="3">
    <source>
        <dbReference type="ARBA" id="ARBA00022692"/>
    </source>
</evidence>
<sequence>MIQKKELREYAAIVLGAFIMGFAIKNIYDPANLVTGGVSGIAIIVKNLLGAPLWLTNTMLNIPLFLAAWRLKGWTFIRRTLAATVSLSISLYIIPEIPLRPDDLLLSALFGGIVSGIGTGLVFMYQATTGGTDMLAALIQLKMRQYSIAWIMQFLDGMVVLAGASIFGIHHALYAIIAIYCVCKLSDNLLDGLKFATQAVIISDRSQEIADLIMKRLERGVTSIDAVGMYSKSGKQMLFCVVSKKEIVLVRDIVKQIDRKAFVIVSDAREVFGEGFLEYS</sequence>
<evidence type="ECO:0000256" key="2">
    <source>
        <dbReference type="ARBA" id="ARBA00022475"/>
    </source>
</evidence>
<keyword evidence="5 6" id="KW-0472">Membrane</keyword>
<keyword evidence="2" id="KW-1003">Cell membrane</keyword>
<dbReference type="CDD" id="cd16380">
    <property type="entry name" value="YitT_C"/>
    <property type="match status" value="1"/>
</dbReference>
<dbReference type="Proteomes" id="UP000823863">
    <property type="component" value="Unassembled WGS sequence"/>
</dbReference>
<dbReference type="PIRSF" id="PIRSF006483">
    <property type="entry name" value="Membrane_protein_YitT"/>
    <property type="match status" value="1"/>
</dbReference>
<dbReference type="AlphaFoldDB" id="A0A9D2TEM5"/>
<dbReference type="EMBL" id="DWWB01000013">
    <property type="protein sequence ID" value="HJC65712.1"/>
    <property type="molecule type" value="Genomic_DNA"/>
</dbReference>
<keyword evidence="4 6" id="KW-1133">Transmembrane helix</keyword>
<dbReference type="InterPro" id="IPR051461">
    <property type="entry name" value="UPF0750_membrane"/>
</dbReference>
<feature type="transmembrane region" description="Helical" evidence="6">
    <location>
        <begin position="106"/>
        <end position="127"/>
    </location>
</feature>
<dbReference type="InterPro" id="IPR019264">
    <property type="entry name" value="DUF2179"/>
</dbReference>
<organism evidence="8 9">
    <name type="scientific">Candidatus Enterocloster excrementigallinarum</name>
    <dbReference type="NCBI Taxonomy" id="2838558"/>
    <lineage>
        <taxon>Bacteria</taxon>
        <taxon>Bacillati</taxon>
        <taxon>Bacillota</taxon>
        <taxon>Clostridia</taxon>
        <taxon>Lachnospirales</taxon>
        <taxon>Lachnospiraceae</taxon>
        <taxon>Enterocloster</taxon>
    </lineage>
</organism>
<gene>
    <name evidence="8" type="ORF">H9931_03180</name>
</gene>
<accession>A0A9D2TEM5</accession>